<dbReference type="InterPro" id="IPR010982">
    <property type="entry name" value="Lambda_DNA-bd_dom_sf"/>
</dbReference>
<keyword evidence="5" id="KW-0812">Transmembrane</keyword>
<evidence type="ECO:0000259" key="6">
    <source>
        <dbReference type="Pfam" id="PF13693"/>
    </source>
</evidence>
<gene>
    <name evidence="7" type="ORF">IDM36_06505</name>
</gene>
<sequence>MHNHPGAPECRPVAHFLTVGLVSSTLAHALWPKGEKMIVNAPGMTPKEDWSSRYRDVK</sequence>
<evidence type="ECO:0000256" key="4">
    <source>
        <dbReference type="ARBA" id="ARBA00023163"/>
    </source>
</evidence>
<organism evidence="7">
    <name type="scientific">Enterobacter mori</name>
    <dbReference type="NCBI Taxonomy" id="539813"/>
    <lineage>
        <taxon>Bacteria</taxon>
        <taxon>Pseudomonadati</taxon>
        <taxon>Pseudomonadota</taxon>
        <taxon>Gammaproteobacteria</taxon>
        <taxon>Enterobacterales</taxon>
        <taxon>Enterobacteriaceae</taxon>
        <taxon>Enterobacter</taxon>
    </lineage>
</organism>
<dbReference type="EMBL" id="CP061801">
    <property type="protein sequence ID" value="QPK02694.1"/>
    <property type="molecule type" value="Genomic_DNA"/>
</dbReference>
<dbReference type="GO" id="GO:0003677">
    <property type="term" value="F:DNA binding"/>
    <property type="evidence" value="ECO:0007669"/>
    <property type="project" value="UniProtKB-KW"/>
</dbReference>
<keyword evidence="5" id="KW-0472">Membrane</keyword>
<name>A0A7T0E041_9ENTR</name>
<proteinExistence type="inferred from homology"/>
<dbReference type="Pfam" id="PF13693">
    <property type="entry name" value="HTH_35"/>
    <property type="match status" value="1"/>
</dbReference>
<reference evidence="7" key="1">
    <citation type="submission" date="2020-09" db="EMBL/GenBank/DDBJ databases">
        <title>First Report of a novel Colistin-Resistant species of Enterobacter cloacae complex Producing MCR-5 isolated from hospital sewage water.</title>
        <authorList>
            <person name="Zhou K."/>
        </authorList>
    </citation>
    <scope>NUCLEOTIDE SEQUENCE [LARGE SCALE GENOMIC DNA]</scope>
    <source>
        <strain evidence="7">HSW1412</strain>
    </source>
</reference>
<evidence type="ECO:0000256" key="5">
    <source>
        <dbReference type="SAM" id="Phobius"/>
    </source>
</evidence>
<keyword evidence="3" id="KW-0238">DNA-binding</keyword>
<feature type="domain" description="Ner winged helix-turn-helix DNA-binding" evidence="6">
    <location>
        <begin position="19"/>
        <end position="56"/>
    </location>
</feature>
<protein>
    <submittedName>
        <fullName evidence="7">Helix-turn-helix domain-containing protein</fullName>
    </submittedName>
</protein>
<keyword evidence="4" id="KW-0804">Transcription</keyword>
<dbReference type="AlphaFoldDB" id="A0A7T0E041"/>
<comment type="similarity">
    <text evidence="1">Belongs to the ner transcriptional regulatory family.</text>
</comment>
<keyword evidence="5" id="KW-1133">Transmembrane helix</keyword>
<evidence type="ECO:0000256" key="2">
    <source>
        <dbReference type="ARBA" id="ARBA00023015"/>
    </source>
</evidence>
<dbReference type="SUPFAM" id="SSF47413">
    <property type="entry name" value="lambda repressor-like DNA-binding domains"/>
    <property type="match status" value="1"/>
</dbReference>
<dbReference type="InterPro" id="IPR038722">
    <property type="entry name" value="Ner_HTH_dom"/>
</dbReference>
<evidence type="ECO:0000313" key="7">
    <source>
        <dbReference type="EMBL" id="QPK02694.1"/>
    </source>
</evidence>
<evidence type="ECO:0000256" key="1">
    <source>
        <dbReference type="ARBA" id="ARBA00006157"/>
    </source>
</evidence>
<evidence type="ECO:0000256" key="3">
    <source>
        <dbReference type="ARBA" id="ARBA00023125"/>
    </source>
</evidence>
<keyword evidence="2" id="KW-0805">Transcription regulation</keyword>
<feature type="transmembrane region" description="Helical" evidence="5">
    <location>
        <begin position="12"/>
        <end position="31"/>
    </location>
</feature>
<accession>A0A7T0E041</accession>